<dbReference type="Pfam" id="PF02687">
    <property type="entry name" value="FtsX"/>
    <property type="match status" value="2"/>
</dbReference>
<comment type="subcellular location">
    <subcellularLocation>
        <location evidence="1">Cell membrane</location>
        <topology evidence="1">Multi-pass membrane protein</topology>
    </subcellularLocation>
</comment>
<dbReference type="NCBIfam" id="TIGR03434">
    <property type="entry name" value="ADOP"/>
    <property type="match status" value="1"/>
</dbReference>
<keyword evidence="11" id="KW-1185">Reference proteome</keyword>
<feature type="domain" description="ABC3 transporter permease C-terminal" evidence="8">
    <location>
        <begin position="356"/>
        <end position="473"/>
    </location>
</feature>
<dbReference type="GO" id="GO:0005886">
    <property type="term" value="C:plasma membrane"/>
    <property type="evidence" value="ECO:0007669"/>
    <property type="project" value="UniProtKB-SubCell"/>
</dbReference>
<dbReference type="EMBL" id="JACHDY010000001">
    <property type="protein sequence ID" value="MBB5316496.1"/>
    <property type="molecule type" value="Genomic_DNA"/>
</dbReference>
<feature type="transmembrane region" description="Helical" evidence="7">
    <location>
        <begin position="824"/>
        <end position="844"/>
    </location>
</feature>
<dbReference type="InterPro" id="IPR050250">
    <property type="entry name" value="Macrolide_Exporter_MacB"/>
</dbReference>
<dbReference type="InterPro" id="IPR047928">
    <property type="entry name" value="Perm_prefix_1"/>
</dbReference>
<evidence type="ECO:0000259" key="8">
    <source>
        <dbReference type="Pfam" id="PF02687"/>
    </source>
</evidence>
<evidence type="ECO:0000256" key="6">
    <source>
        <dbReference type="ARBA" id="ARBA00038076"/>
    </source>
</evidence>
<dbReference type="PANTHER" id="PTHR30572:SF4">
    <property type="entry name" value="ABC TRANSPORTER PERMEASE YTRF"/>
    <property type="match status" value="1"/>
</dbReference>
<keyword evidence="2" id="KW-1003">Cell membrane</keyword>
<evidence type="ECO:0000256" key="4">
    <source>
        <dbReference type="ARBA" id="ARBA00022989"/>
    </source>
</evidence>
<dbReference type="InterPro" id="IPR017800">
    <property type="entry name" value="ADOP"/>
</dbReference>
<feature type="transmembrane region" description="Helical" evidence="7">
    <location>
        <begin position="98"/>
        <end position="122"/>
    </location>
</feature>
<keyword evidence="5 7" id="KW-0472">Membrane</keyword>
<reference evidence="10" key="1">
    <citation type="submission" date="2020-08" db="EMBL/GenBank/DDBJ databases">
        <title>Genomic Encyclopedia of Type Strains, Phase IV (KMG-V): Genome sequencing to study the core and pangenomes of soil and plant-associated prokaryotes.</title>
        <authorList>
            <person name="Whitman W."/>
        </authorList>
    </citation>
    <scope>NUCLEOTIDE SEQUENCE [LARGE SCALE GENOMIC DNA]</scope>
    <source>
        <strain evidence="10">M8UP27</strain>
    </source>
</reference>
<dbReference type="InterPro" id="IPR003838">
    <property type="entry name" value="ABC3_permease_C"/>
</dbReference>
<organism evidence="10 11">
    <name type="scientific">Tunturiibacter empetritectus</name>
    <dbReference type="NCBI Taxonomy" id="3069691"/>
    <lineage>
        <taxon>Bacteria</taxon>
        <taxon>Pseudomonadati</taxon>
        <taxon>Acidobacteriota</taxon>
        <taxon>Terriglobia</taxon>
        <taxon>Terriglobales</taxon>
        <taxon>Acidobacteriaceae</taxon>
        <taxon>Tunturiibacter</taxon>
    </lineage>
</organism>
<sequence length="894" mass="97546">MRRLRAFWMRVLGALNNSSGGTELADELESHLQMHIEDNVRSGMSEEEARRQALIRLGGLEQTRQAYRERQGLPGVETLWQDIRFGVRVLGKSRGFTVVAVLTLALGIGANTALFSVINAVLLNPLPYPHSEELLTVHAAKQNFNEGSVSYLNFRDWQRDNKTLSALAVSRSTGYILTGTGASEEVRGELVSSEFFPLLGVKPVAGRLFAPHEDEIGQSPVAMIGAGFWQRKLGGRPDVIGKALTLDGRDYIVVGVMPASFNLAINNFRASDIYVPIGQFQNPALSDRAAGLGIHGIARLKPGVTLEQAQADMERVSRGLEATFPAEDQGIRARLVPFKESLVREVRPLLVVLMGAVVFVLLIACVNVANLLLARSNVRAQEFAVRSALGASRGRLLRQLLTESLILSIVGGGLGLVLAAVGTQALVKMLPQGLPRAAEIHMNWLVLCFTALISLASGTLFGFAPAMKMFKQNVQSALKSGGRGTDVANHRMQDWLVILQMASALVLLIGAGLMIRSMVKLSNVDPGFRSKGVMTFGLEAAPEMKDASPDAMRAYLREAQRRIALTPDVEAASFSWAALPMMSDDEQYFWLEGEPKPASQNTMRSAIRYLVGADYLRVMGIPLLRGRFLLDTDDEKSQRVIVIDDVFARKFFGDADPIGKRIHLDQFDDPALVVGMVGHVNQWGLDSDLVNPLRAETYQSMMQLPEVQLSMVVLGMDTVVRSKSGATPSFKSIERSVTQMNQEQVVYNPETMDDVISDTLATRRFAMILLAVFAGTALVLASIGMYGVISYLVGQRSREIGIRMALGADRRDVLRWVLGRGSRLALTGAGCGLIVALALTRTIAGSSLLYGVRPYDPSTFLAVMVLMMGVALAACYFPARRATRIDPMKALRTD</sequence>
<feature type="transmembrane region" description="Helical" evidence="7">
    <location>
        <begin position="400"/>
        <end position="422"/>
    </location>
</feature>
<feature type="domain" description="ABC3 transporter permease C-terminal" evidence="8">
    <location>
        <begin position="772"/>
        <end position="887"/>
    </location>
</feature>
<dbReference type="PANTHER" id="PTHR30572">
    <property type="entry name" value="MEMBRANE COMPONENT OF TRANSPORTER-RELATED"/>
    <property type="match status" value="1"/>
</dbReference>
<feature type="domain" description="MacB-like periplasmic core" evidence="9">
    <location>
        <begin position="97"/>
        <end position="315"/>
    </location>
</feature>
<evidence type="ECO:0000313" key="10">
    <source>
        <dbReference type="EMBL" id="MBB5316496.1"/>
    </source>
</evidence>
<evidence type="ECO:0000256" key="2">
    <source>
        <dbReference type="ARBA" id="ARBA00022475"/>
    </source>
</evidence>
<evidence type="ECO:0000313" key="11">
    <source>
        <dbReference type="Proteomes" id="UP000568106"/>
    </source>
</evidence>
<keyword evidence="3 7" id="KW-0812">Transmembrane</keyword>
<dbReference type="Proteomes" id="UP000568106">
    <property type="component" value="Unassembled WGS sequence"/>
</dbReference>
<evidence type="ECO:0000256" key="5">
    <source>
        <dbReference type="ARBA" id="ARBA00023136"/>
    </source>
</evidence>
<feature type="transmembrane region" description="Helical" evidence="7">
    <location>
        <begin position="859"/>
        <end position="879"/>
    </location>
</feature>
<evidence type="ECO:0000256" key="1">
    <source>
        <dbReference type="ARBA" id="ARBA00004651"/>
    </source>
</evidence>
<evidence type="ECO:0000256" key="3">
    <source>
        <dbReference type="ARBA" id="ARBA00022692"/>
    </source>
</evidence>
<dbReference type="Pfam" id="PF12704">
    <property type="entry name" value="MacB_PCD"/>
    <property type="match status" value="2"/>
</dbReference>
<feature type="transmembrane region" description="Helical" evidence="7">
    <location>
        <begin position="349"/>
        <end position="373"/>
    </location>
</feature>
<dbReference type="NCBIfam" id="NF038403">
    <property type="entry name" value="perm_prefix_1"/>
    <property type="match status" value="1"/>
</dbReference>
<feature type="domain" description="MacB-like periplasmic core" evidence="9">
    <location>
        <begin position="599"/>
        <end position="727"/>
    </location>
</feature>
<evidence type="ECO:0000259" key="9">
    <source>
        <dbReference type="Pfam" id="PF12704"/>
    </source>
</evidence>
<proteinExistence type="inferred from homology"/>
<keyword evidence="4 7" id="KW-1133">Transmembrane helix</keyword>
<accession>A0A7W8MQ92</accession>
<feature type="transmembrane region" description="Helical" evidence="7">
    <location>
        <begin position="495"/>
        <end position="515"/>
    </location>
</feature>
<comment type="similarity">
    <text evidence="6">Belongs to the ABC-4 integral membrane protein family.</text>
</comment>
<protein>
    <submittedName>
        <fullName evidence="10">Permease</fullName>
    </submittedName>
</protein>
<comment type="caution">
    <text evidence="10">The sequence shown here is derived from an EMBL/GenBank/DDBJ whole genome shotgun (WGS) entry which is preliminary data.</text>
</comment>
<name>A0A7W8MQ92_9BACT</name>
<dbReference type="GO" id="GO:0022857">
    <property type="term" value="F:transmembrane transporter activity"/>
    <property type="evidence" value="ECO:0007669"/>
    <property type="project" value="TreeGrafter"/>
</dbReference>
<feature type="transmembrane region" description="Helical" evidence="7">
    <location>
        <begin position="442"/>
        <end position="463"/>
    </location>
</feature>
<gene>
    <name evidence="10" type="ORF">HDF09_001146</name>
</gene>
<dbReference type="InterPro" id="IPR025857">
    <property type="entry name" value="MacB_PCD"/>
</dbReference>
<dbReference type="AlphaFoldDB" id="A0A7W8MQ92"/>
<feature type="transmembrane region" description="Helical" evidence="7">
    <location>
        <begin position="765"/>
        <end position="794"/>
    </location>
</feature>
<evidence type="ECO:0000256" key="7">
    <source>
        <dbReference type="SAM" id="Phobius"/>
    </source>
</evidence>